<dbReference type="GO" id="GO:0016740">
    <property type="term" value="F:transferase activity"/>
    <property type="evidence" value="ECO:0007669"/>
    <property type="project" value="UniProtKB-KW"/>
</dbReference>
<dbReference type="GO" id="GO:0009401">
    <property type="term" value="P:phosphoenolpyruvate-dependent sugar phosphotransferase system"/>
    <property type="evidence" value="ECO:0007669"/>
    <property type="project" value="InterPro"/>
</dbReference>
<accession>A0A376DM56</accession>
<dbReference type="Proteomes" id="UP000255248">
    <property type="component" value="Unassembled WGS sequence"/>
</dbReference>
<dbReference type="Gene3D" id="3.40.50.510">
    <property type="entry name" value="Phosphotransferase system, mannose-type IIA component"/>
    <property type="match status" value="1"/>
</dbReference>
<gene>
    <name evidence="3" type="ORF">NCTC12121_02761</name>
</gene>
<dbReference type="Pfam" id="PF03610">
    <property type="entry name" value="EIIA-man"/>
    <property type="match status" value="1"/>
</dbReference>
<evidence type="ECO:0000259" key="2">
    <source>
        <dbReference type="Pfam" id="PF03610"/>
    </source>
</evidence>
<dbReference type="InterPro" id="IPR004701">
    <property type="entry name" value="PTS_EIIA_man-typ"/>
</dbReference>
<evidence type="ECO:0000313" key="3">
    <source>
        <dbReference type="EMBL" id="STC90770.1"/>
    </source>
</evidence>
<sequence>MLGIVMTGHGCFASGLLQGVEQVVGPQMQCQAEGISTVELAQALNAACRACDSGEGVVILSVCWGARRFARRLCWLRVMVMKC</sequence>
<reference evidence="3 4" key="1">
    <citation type="submission" date="2018-06" db="EMBL/GenBank/DDBJ databases">
        <authorList>
            <consortium name="Pathogen Informatics"/>
            <person name="Doyle S."/>
        </authorList>
    </citation>
    <scope>NUCLEOTIDE SEQUENCE [LARGE SCALE GENOMIC DNA]</scope>
    <source>
        <strain evidence="3 4">NCTC12121</strain>
    </source>
</reference>
<dbReference type="SUPFAM" id="SSF53062">
    <property type="entry name" value="PTS system fructose IIA component-like"/>
    <property type="match status" value="1"/>
</dbReference>
<dbReference type="GO" id="GO:0016020">
    <property type="term" value="C:membrane"/>
    <property type="evidence" value="ECO:0007669"/>
    <property type="project" value="InterPro"/>
</dbReference>
<dbReference type="EMBL" id="UFXZ01000001">
    <property type="protein sequence ID" value="STC90770.1"/>
    <property type="molecule type" value="Genomic_DNA"/>
</dbReference>
<evidence type="ECO:0000256" key="1">
    <source>
        <dbReference type="ARBA" id="ARBA00022679"/>
    </source>
</evidence>
<dbReference type="AlphaFoldDB" id="A0A376DM56"/>
<organism evidence="3 4">
    <name type="scientific">Edwardsiella hoshinae</name>
    <dbReference type="NCBI Taxonomy" id="93378"/>
    <lineage>
        <taxon>Bacteria</taxon>
        <taxon>Pseudomonadati</taxon>
        <taxon>Pseudomonadota</taxon>
        <taxon>Gammaproteobacteria</taxon>
        <taxon>Enterobacterales</taxon>
        <taxon>Hafniaceae</taxon>
        <taxon>Edwardsiella</taxon>
    </lineage>
</organism>
<evidence type="ECO:0000313" key="4">
    <source>
        <dbReference type="Proteomes" id="UP000255248"/>
    </source>
</evidence>
<dbReference type="InterPro" id="IPR036662">
    <property type="entry name" value="PTS_EIIA_man-typ_sf"/>
</dbReference>
<feature type="domain" description="PTS EIIA type-4" evidence="2">
    <location>
        <begin position="3"/>
        <end position="69"/>
    </location>
</feature>
<protein>
    <submittedName>
        <fullName evidence="3">PTS system fructose IIA component</fullName>
    </submittedName>
</protein>
<name>A0A376DM56_9GAMM</name>
<keyword evidence="1" id="KW-0808">Transferase</keyword>
<proteinExistence type="predicted"/>